<sequence>MIWLFLSLVIVACRRCNRDPFQCIRLLSFLTCCLAFQLLAGLERHLCFSLLFSCATFYVSVKTLLQYWKH</sequence>
<dbReference type="Proteomes" id="UP000720189">
    <property type="component" value="Unassembled WGS sequence"/>
</dbReference>
<gene>
    <name evidence="2" type="ORF">BKA55DRAFT_549792</name>
</gene>
<dbReference type="AlphaFoldDB" id="A0A9P9KWE7"/>
<proteinExistence type="predicted"/>
<protein>
    <submittedName>
        <fullName evidence="2">Uncharacterized protein</fullName>
    </submittedName>
</protein>
<dbReference type="RefSeq" id="XP_046056616.1">
    <property type="nucleotide sequence ID" value="XM_046191235.1"/>
</dbReference>
<feature type="non-terminal residue" evidence="2">
    <location>
        <position position="70"/>
    </location>
</feature>
<evidence type="ECO:0000313" key="3">
    <source>
        <dbReference type="Proteomes" id="UP000720189"/>
    </source>
</evidence>
<accession>A0A9P9KWE7</accession>
<comment type="caution">
    <text evidence="2">The sequence shown here is derived from an EMBL/GenBank/DDBJ whole genome shotgun (WGS) entry which is preliminary data.</text>
</comment>
<dbReference type="EMBL" id="JAGMUX010000001">
    <property type="protein sequence ID" value="KAH7269848.1"/>
    <property type="molecule type" value="Genomic_DNA"/>
</dbReference>
<reference evidence="2" key="1">
    <citation type="journal article" date="2021" name="Nat. Commun.">
        <title>Genetic determinants of endophytism in the Arabidopsis root mycobiome.</title>
        <authorList>
            <person name="Mesny F."/>
            <person name="Miyauchi S."/>
            <person name="Thiergart T."/>
            <person name="Pickel B."/>
            <person name="Atanasova L."/>
            <person name="Karlsson M."/>
            <person name="Huettel B."/>
            <person name="Barry K.W."/>
            <person name="Haridas S."/>
            <person name="Chen C."/>
            <person name="Bauer D."/>
            <person name="Andreopoulos W."/>
            <person name="Pangilinan J."/>
            <person name="LaButti K."/>
            <person name="Riley R."/>
            <person name="Lipzen A."/>
            <person name="Clum A."/>
            <person name="Drula E."/>
            <person name="Henrissat B."/>
            <person name="Kohler A."/>
            <person name="Grigoriev I.V."/>
            <person name="Martin F.M."/>
            <person name="Hacquard S."/>
        </authorList>
    </citation>
    <scope>NUCLEOTIDE SEQUENCE</scope>
    <source>
        <strain evidence="2">MPI-CAGE-AT-0023</strain>
    </source>
</reference>
<keyword evidence="1" id="KW-0732">Signal</keyword>
<evidence type="ECO:0000256" key="1">
    <source>
        <dbReference type="SAM" id="SignalP"/>
    </source>
</evidence>
<dbReference type="GeneID" id="70221189"/>
<name>A0A9P9KWE7_FUSRE</name>
<keyword evidence="3" id="KW-1185">Reference proteome</keyword>
<feature type="chain" id="PRO_5040326601" evidence="1">
    <location>
        <begin position="19"/>
        <end position="70"/>
    </location>
</feature>
<organism evidence="2 3">
    <name type="scientific">Fusarium redolens</name>
    <dbReference type="NCBI Taxonomy" id="48865"/>
    <lineage>
        <taxon>Eukaryota</taxon>
        <taxon>Fungi</taxon>
        <taxon>Dikarya</taxon>
        <taxon>Ascomycota</taxon>
        <taxon>Pezizomycotina</taxon>
        <taxon>Sordariomycetes</taxon>
        <taxon>Hypocreomycetidae</taxon>
        <taxon>Hypocreales</taxon>
        <taxon>Nectriaceae</taxon>
        <taxon>Fusarium</taxon>
        <taxon>Fusarium redolens species complex</taxon>
    </lineage>
</organism>
<evidence type="ECO:0000313" key="2">
    <source>
        <dbReference type="EMBL" id="KAH7269848.1"/>
    </source>
</evidence>
<feature type="signal peptide" evidence="1">
    <location>
        <begin position="1"/>
        <end position="18"/>
    </location>
</feature>